<gene>
    <name evidence="1" type="ORF">ERS852425_02149</name>
</gene>
<proteinExistence type="predicted"/>
<name>A0A173TK07_ANAHA</name>
<sequence length="66" mass="7391">MKLFFVDGIDKVTWCPTVFAVCTSEEKANAAKEALEKRGYGATKLRVVVSNLFLDQIRIGEEIINL</sequence>
<reference evidence="1 2" key="1">
    <citation type="submission" date="2015-09" db="EMBL/GenBank/DDBJ databases">
        <authorList>
            <consortium name="Pathogen Informatics"/>
        </authorList>
    </citation>
    <scope>NUCLEOTIDE SEQUENCE [LARGE SCALE GENOMIC DNA]</scope>
    <source>
        <strain evidence="1 2">2789STDY5608868</strain>
    </source>
</reference>
<dbReference type="Proteomes" id="UP000095598">
    <property type="component" value="Unassembled WGS sequence"/>
</dbReference>
<dbReference type="RefSeq" id="WP_044920795.1">
    <property type="nucleotide sequence ID" value="NZ_CYXT01000017.1"/>
</dbReference>
<dbReference type="EMBL" id="CYXT01000017">
    <property type="protein sequence ID" value="CUN02984.1"/>
    <property type="molecule type" value="Genomic_DNA"/>
</dbReference>
<organism evidence="1 2">
    <name type="scientific">Anaerostipes hadrus</name>
    <dbReference type="NCBI Taxonomy" id="649756"/>
    <lineage>
        <taxon>Bacteria</taxon>
        <taxon>Bacillati</taxon>
        <taxon>Bacillota</taxon>
        <taxon>Clostridia</taxon>
        <taxon>Lachnospirales</taxon>
        <taxon>Lachnospiraceae</taxon>
        <taxon>Anaerostipes</taxon>
    </lineage>
</organism>
<protein>
    <submittedName>
        <fullName evidence="1">Uncharacterized protein</fullName>
    </submittedName>
</protein>
<dbReference type="AlphaFoldDB" id="A0A173TK07"/>
<evidence type="ECO:0000313" key="1">
    <source>
        <dbReference type="EMBL" id="CUN02984.1"/>
    </source>
</evidence>
<evidence type="ECO:0000313" key="2">
    <source>
        <dbReference type="Proteomes" id="UP000095598"/>
    </source>
</evidence>
<accession>A0A173TK07</accession>